<evidence type="ECO:0000259" key="7">
    <source>
        <dbReference type="Pfam" id="PF04024"/>
    </source>
</evidence>
<dbReference type="OrthoDB" id="9815286at2"/>
<accession>A0A1V4IBK1</accession>
<dbReference type="STRING" id="1450648.CLORY_41840"/>
<comment type="caution">
    <text evidence="8">The sequence shown here is derived from an EMBL/GenBank/DDBJ whole genome shotgun (WGS) entry which is preliminary data.</text>
</comment>
<dbReference type="InterPro" id="IPR007168">
    <property type="entry name" value="Phageshock_PspC_N"/>
</dbReference>
<feature type="domain" description="Phage shock protein PspC N-terminal" evidence="7">
    <location>
        <begin position="3"/>
        <end position="59"/>
    </location>
</feature>
<dbReference type="EMBL" id="MZGV01000089">
    <property type="protein sequence ID" value="OPJ57316.1"/>
    <property type="molecule type" value="Genomic_DNA"/>
</dbReference>
<evidence type="ECO:0000256" key="5">
    <source>
        <dbReference type="ARBA" id="ARBA00023136"/>
    </source>
</evidence>
<evidence type="ECO:0000256" key="1">
    <source>
        <dbReference type="ARBA" id="ARBA00004162"/>
    </source>
</evidence>
<name>A0A1V4IBK1_9CLOT</name>
<dbReference type="GO" id="GO:0005886">
    <property type="term" value="C:plasma membrane"/>
    <property type="evidence" value="ECO:0007669"/>
    <property type="project" value="UniProtKB-SubCell"/>
</dbReference>
<feature type="transmembrane region" description="Helical" evidence="6">
    <location>
        <begin position="34"/>
        <end position="57"/>
    </location>
</feature>
<dbReference type="InterPro" id="IPR052027">
    <property type="entry name" value="PspC"/>
</dbReference>
<dbReference type="Pfam" id="PF04024">
    <property type="entry name" value="PspC"/>
    <property type="match status" value="1"/>
</dbReference>
<dbReference type="PANTHER" id="PTHR33885:SF3">
    <property type="entry name" value="PHAGE SHOCK PROTEIN C"/>
    <property type="match status" value="1"/>
</dbReference>
<evidence type="ECO:0000256" key="2">
    <source>
        <dbReference type="ARBA" id="ARBA00022475"/>
    </source>
</evidence>
<evidence type="ECO:0000256" key="6">
    <source>
        <dbReference type="SAM" id="Phobius"/>
    </source>
</evidence>
<evidence type="ECO:0000313" key="9">
    <source>
        <dbReference type="Proteomes" id="UP000190080"/>
    </source>
</evidence>
<proteinExistence type="predicted"/>
<comment type="subcellular location">
    <subcellularLocation>
        <location evidence="1">Cell membrane</location>
        <topology evidence="1">Single-pass membrane protein</topology>
    </subcellularLocation>
</comment>
<keyword evidence="8" id="KW-0238">DNA-binding</keyword>
<dbReference type="PANTHER" id="PTHR33885">
    <property type="entry name" value="PHAGE SHOCK PROTEIN C"/>
    <property type="match status" value="1"/>
</dbReference>
<keyword evidence="4 6" id="KW-1133">Transmembrane helix</keyword>
<reference evidence="8 9" key="1">
    <citation type="submission" date="2017-03" db="EMBL/GenBank/DDBJ databases">
        <title>Genome sequence of Clostridium oryzae DSM 28571.</title>
        <authorList>
            <person name="Poehlein A."/>
            <person name="Daniel R."/>
        </authorList>
    </citation>
    <scope>NUCLEOTIDE SEQUENCE [LARGE SCALE GENOMIC DNA]</scope>
    <source>
        <strain evidence="8 9">DSM 28571</strain>
    </source>
</reference>
<dbReference type="Proteomes" id="UP000190080">
    <property type="component" value="Unassembled WGS sequence"/>
</dbReference>
<dbReference type="RefSeq" id="WP_079428162.1">
    <property type="nucleotide sequence ID" value="NZ_MZGV01000089.1"/>
</dbReference>
<keyword evidence="2" id="KW-1003">Cell membrane</keyword>
<dbReference type="GO" id="GO:0003677">
    <property type="term" value="F:DNA binding"/>
    <property type="evidence" value="ECO:0007669"/>
    <property type="project" value="UniProtKB-KW"/>
</dbReference>
<gene>
    <name evidence="8" type="ORF">CLORY_41840</name>
</gene>
<evidence type="ECO:0000256" key="4">
    <source>
        <dbReference type="ARBA" id="ARBA00022989"/>
    </source>
</evidence>
<sequence>MDKRLCLSNSDKKIAGVCGGVADYFNIDPTIVRIVWAVGILMGGIALPLYIICALVIPKNPSQFF</sequence>
<evidence type="ECO:0000313" key="8">
    <source>
        <dbReference type="EMBL" id="OPJ57316.1"/>
    </source>
</evidence>
<dbReference type="AlphaFoldDB" id="A0A1V4IBK1"/>
<protein>
    <submittedName>
        <fullName evidence="8">DNA-binding transcriptional activator PspC</fullName>
    </submittedName>
</protein>
<evidence type="ECO:0000256" key="3">
    <source>
        <dbReference type="ARBA" id="ARBA00022692"/>
    </source>
</evidence>
<keyword evidence="9" id="KW-1185">Reference proteome</keyword>
<keyword evidence="5 6" id="KW-0472">Membrane</keyword>
<keyword evidence="3 6" id="KW-0812">Transmembrane</keyword>
<organism evidence="8 9">
    <name type="scientific">Clostridium oryzae</name>
    <dbReference type="NCBI Taxonomy" id="1450648"/>
    <lineage>
        <taxon>Bacteria</taxon>
        <taxon>Bacillati</taxon>
        <taxon>Bacillota</taxon>
        <taxon>Clostridia</taxon>
        <taxon>Eubacteriales</taxon>
        <taxon>Clostridiaceae</taxon>
        <taxon>Clostridium</taxon>
    </lineage>
</organism>